<dbReference type="SUPFAM" id="SSF51306">
    <property type="entry name" value="LexA/Signal peptidase"/>
    <property type="match status" value="1"/>
</dbReference>
<dbReference type="InterPro" id="IPR019758">
    <property type="entry name" value="Pept_S26A_signal_pept_1_CS"/>
</dbReference>
<comment type="similarity">
    <text evidence="3 7">Belongs to the peptidase S26 family.</text>
</comment>
<name>A0A2W4VW51_9CYAN</name>
<evidence type="ECO:0000256" key="3">
    <source>
        <dbReference type="ARBA" id="ARBA00009370"/>
    </source>
</evidence>
<evidence type="ECO:0000256" key="7">
    <source>
        <dbReference type="RuleBase" id="RU362042"/>
    </source>
</evidence>
<dbReference type="NCBIfam" id="TIGR02227">
    <property type="entry name" value="sigpep_I_bact"/>
    <property type="match status" value="1"/>
</dbReference>
<dbReference type="PROSITE" id="PS00760">
    <property type="entry name" value="SPASE_I_2"/>
    <property type="match status" value="1"/>
</dbReference>
<dbReference type="InterPro" id="IPR019533">
    <property type="entry name" value="Peptidase_S26"/>
</dbReference>
<protein>
    <recommendedName>
        <fullName evidence="4 7">Signal peptidase I</fullName>
        <ecNumber evidence="4 7">3.4.21.89</ecNumber>
    </recommendedName>
</protein>
<evidence type="ECO:0000313" key="10">
    <source>
        <dbReference type="Proteomes" id="UP000249354"/>
    </source>
</evidence>
<dbReference type="InterPro" id="IPR000223">
    <property type="entry name" value="Pept_S26A_signal_pept_1"/>
</dbReference>
<dbReference type="PANTHER" id="PTHR43390:SF1">
    <property type="entry name" value="CHLOROPLAST PROCESSING PEPTIDASE"/>
    <property type="match status" value="1"/>
</dbReference>
<accession>A0A2W4VW51</accession>
<reference evidence="10" key="1">
    <citation type="submission" date="2018-04" db="EMBL/GenBank/DDBJ databases">
        <authorList>
            <person name="Cornet L."/>
        </authorList>
    </citation>
    <scope>NUCLEOTIDE SEQUENCE [LARGE SCALE GENOMIC DNA]</scope>
</reference>
<dbReference type="CDD" id="cd06530">
    <property type="entry name" value="S26_SPase_I"/>
    <property type="match status" value="1"/>
</dbReference>
<dbReference type="GO" id="GO:0009003">
    <property type="term" value="F:signal peptidase activity"/>
    <property type="evidence" value="ECO:0007669"/>
    <property type="project" value="UniProtKB-EC"/>
</dbReference>
<evidence type="ECO:0000256" key="4">
    <source>
        <dbReference type="ARBA" id="ARBA00013208"/>
    </source>
</evidence>
<dbReference type="Pfam" id="PF10502">
    <property type="entry name" value="Peptidase_S26"/>
    <property type="match status" value="1"/>
</dbReference>
<sequence>MTKQPKLWVEVVQTVGLSLFLSLGVRQFVAEARVVPTGSMEPTVQINDRLVVEKISYLFKSPNRGDIIVFKAPEQALQMSGSTTADAYLKRIIGLPGEAVEVRDGKVLINGKRINETYIKAPPNYAWGPKTVPDGQYLVLGDNRNGSLDGHIWGFLPKDTIIGKAAGRFWPPQRMGGLD</sequence>
<feature type="active site" evidence="6">
    <location>
        <position position="39"/>
    </location>
</feature>
<dbReference type="GO" id="GO:0006465">
    <property type="term" value="P:signal peptide processing"/>
    <property type="evidence" value="ECO:0007669"/>
    <property type="project" value="InterPro"/>
</dbReference>
<comment type="catalytic activity">
    <reaction evidence="1 7">
        <text>Cleavage of hydrophobic, N-terminal signal or leader sequences from secreted and periplasmic proteins.</text>
        <dbReference type="EC" id="3.4.21.89"/>
    </reaction>
</comment>
<comment type="caution">
    <text evidence="9">The sequence shown here is derived from an EMBL/GenBank/DDBJ whole genome shotgun (WGS) entry which is preliminary data.</text>
</comment>
<evidence type="ECO:0000259" key="8">
    <source>
        <dbReference type="Pfam" id="PF10502"/>
    </source>
</evidence>
<feature type="domain" description="Peptidase S26" evidence="8">
    <location>
        <begin position="9"/>
        <end position="170"/>
    </location>
</feature>
<dbReference type="InterPro" id="IPR019757">
    <property type="entry name" value="Pept_S26A_signal_pept_1_Lys-AS"/>
</dbReference>
<keyword evidence="7" id="KW-0645">Protease</keyword>
<evidence type="ECO:0000256" key="5">
    <source>
        <dbReference type="ARBA" id="ARBA00022801"/>
    </source>
</evidence>
<comment type="subcellular location">
    <subcellularLocation>
        <location evidence="2">Cell membrane</location>
        <topology evidence="2">Single-pass type II membrane protein</topology>
    </subcellularLocation>
    <subcellularLocation>
        <location evidence="7">Membrane</location>
        <topology evidence="7">Single-pass type II membrane protein</topology>
    </subcellularLocation>
</comment>
<dbReference type="Proteomes" id="UP000249354">
    <property type="component" value="Unassembled WGS sequence"/>
</dbReference>
<dbReference type="PANTHER" id="PTHR43390">
    <property type="entry name" value="SIGNAL PEPTIDASE I"/>
    <property type="match status" value="1"/>
</dbReference>
<gene>
    <name evidence="9" type="primary">lepB</name>
    <name evidence="9" type="ORF">DCF25_20080</name>
</gene>
<evidence type="ECO:0000256" key="6">
    <source>
        <dbReference type="PIRSR" id="PIRSR600223-1"/>
    </source>
</evidence>
<evidence type="ECO:0000256" key="2">
    <source>
        <dbReference type="ARBA" id="ARBA00004401"/>
    </source>
</evidence>
<dbReference type="GO" id="GO:0004252">
    <property type="term" value="F:serine-type endopeptidase activity"/>
    <property type="evidence" value="ECO:0007669"/>
    <property type="project" value="InterPro"/>
</dbReference>
<organism evidence="9 10">
    <name type="scientific">Leptolyngbya foveolarum</name>
    <dbReference type="NCBI Taxonomy" id="47253"/>
    <lineage>
        <taxon>Bacteria</taxon>
        <taxon>Bacillati</taxon>
        <taxon>Cyanobacteriota</taxon>
        <taxon>Cyanophyceae</taxon>
        <taxon>Leptolyngbyales</taxon>
        <taxon>Leptolyngbyaceae</taxon>
        <taxon>Leptolyngbya group</taxon>
        <taxon>Leptolyngbya</taxon>
    </lineage>
</organism>
<dbReference type="EC" id="3.4.21.89" evidence="4 7"/>
<dbReference type="PROSITE" id="PS00761">
    <property type="entry name" value="SPASE_I_3"/>
    <property type="match status" value="1"/>
</dbReference>
<evidence type="ECO:0000313" key="9">
    <source>
        <dbReference type="EMBL" id="PZO11118.1"/>
    </source>
</evidence>
<reference evidence="9 10" key="2">
    <citation type="submission" date="2018-06" db="EMBL/GenBank/DDBJ databases">
        <title>Metagenomic assembly of (sub)arctic Cyanobacteria and their associated microbiome from non-axenic cultures.</title>
        <authorList>
            <person name="Baurain D."/>
        </authorList>
    </citation>
    <scope>NUCLEOTIDE SEQUENCE [LARGE SCALE GENOMIC DNA]</scope>
    <source>
        <strain evidence="9">ULC129bin1</strain>
    </source>
</reference>
<dbReference type="InterPro" id="IPR036286">
    <property type="entry name" value="LexA/Signal_pep-like_sf"/>
</dbReference>
<keyword evidence="5 7" id="KW-0378">Hydrolase</keyword>
<feature type="active site" evidence="6">
    <location>
        <position position="90"/>
    </location>
</feature>
<evidence type="ECO:0000256" key="1">
    <source>
        <dbReference type="ARBA" id="ARBA00000677"/>
    </source>
</evidence>
<dbReference type="Gene3D" id="2.10.109.10">
    <property type="entry name" value="Umud Fragment, subunit A"/>
    <property type="match status" value="1"/>
</dbReference>
<proteinExistence type="inferred from homology"/>
<dbReference type="EMBL" id="QBMC01000203">
    <property type="protein sequence ID" value="PZO11118.1"/>
    <property type="molecule type" value="Genomic_DNA"/>
</dbReference>
<dbReference type="PRINTS" id="PR00727">
    <property type="entry name" value="LEADERPTASE"/>
</dbReference>
<dbReference type="AlphaFoldDB" id="A0A2W4VW51"/>
<dbReference type="GO" id="GO:0005886">
    <property type="term" value="C:plasma membrane"/>
    <property type="evidence" value="ECO:0007669"/>
    <property type="project" value="UniProtKB-SubCell"/>
</dbReference>